<feature type="signal peptide" evidence="2">
    <location>
        <begin position="1"/>
        <end position="21"/>
    </location>
</feature>
<keyword evidence="1" id="KW-0812">Transmembrane</keyword>
<evidence type="ECO:0000313" key="3">
    <source>
        <dbReference type="EMBL" id="CAD7279717.1"/>
    </source>
</evidence>
<feature type="chain" id="PRO_5036403278" description="TNFR-Cys domain-containing protein" evidence="2">
    <location>
        <begin position="22"/>
        <end position="221"/>
    </location>
</feature>
<dbReference type="AlphaFoldDB" id="A0A7R9GEL6"/>
<proteinExistence type="predicted"/>
<reference evidence="3" key="1">
    <citation type="submission" date="2020-11" db="EMBL/GenBank/DDBJ databases">
        <authorList>
            <person name="Tran Van P."/>
        </authorList>
    </citation>
    <scope>NUCLEOTIDE SEQUENCE</scope>
</reference>
<keyword evidence="4" id="KW-1185">Reference proteome</keyword>
<feature type="non-terminal residue" evidence="3">
    <location>
        <position position="221"/>
    </location>
</feature>
<evidence type="ECO:0008006" key="5">
    <source>
        <dbReference type="Google" id="ProtNLM"/>
    </source>
</evidence>
<keyword evidence="1" id="KW-0472">Membrane</keyword>
<feature type="transmembrane region" description="Helical" evidence="1">
    <location>
        <begin position="95"/>
        <end position="119"/>
    </location>
</feature>
<evidence type="ECO:0000256" key="2">
    <source>
        <dbReference type="SAM" id="SignalP"/>
    </source>
</evidence>
<gene>
    <name evidence="3" type="ORF">NMOB1V02_LOCUS7385</name>
</gene>
<keyword evidence="2" id="KW-0732">Signal</keyword>
<keyword evidence="1" id="KW-1133">Transmembrane helix</keyword>
<dbReference type="Proteomes" id="UP000678499">
    <property type="component" value="Unassembled WGS sequence"/>
</dbReference>
<protein>
    <recommendedName>
        <fullName evidence="5">TNFR-Cys domain-containing protein</fullName>
    </recommendedName>
</protein>
<accession>A0A7R9GEL6</accession>
<dbReference type="EMBL" id="CAJPEX010001762">
    <property type="protein sequence ID" value="CAG0919869.1"/>
    <property type="molecule type" value="Genomic_DNA"/>
</dbReference>
<dbReference type="EMBL" id="OA883799">
    <property type="protein sequence ID" value="CAD7279717.1"/>
    <property type="molecule type" value="Genomic_DNA"/>
</dbReference>
<evidence type="ECO:0000256" key="1">
    <source>
        <dbReference type="SAM" id="Phobius"/>
    </source>
</evidence>
<organism evidence="3">
    <name type="scientific">Notodromas monacha</name>
    <dbReference type="NCBI Taxonomy" id="399045"/>
    <lineage>
        <taxon>Eukaryota</taxon>
        <taxon>Metazoa</taxon>
        <taxon>Ecdysozoa</taxon>
        <taxon>Arthropoda</taxon>
        <taxon>Crustacea</taxon>
        <taxon>Oligostraca</taxon>
        <taxon>Ostracoda</taxon>
        <taxon>Podocopa</taxon>
        <taxon>Podocopida</taxon>
        <taxon>Cypridocopina</taxon>
        <taxon>Cypridoidea</taxon>
        <taxon>Cyprididae</taxon>
        <taxon>Notodromas</taxon>
    </lineage>
</organism>
<sequence>MEHAWRKALILMICCPFSVNSIRNKCGTCELLNRETPAHIRCPTLEHCGQCKIGFKADILSDGKMTDTCFAVHEQSSTPKLENSKGSSENLQIRAILILTSTLFAGFCVCASILLIIFLRKYRRKRRLTAATDEESIVSKSLVDSSEIQGPESMDVSKGQPVVWEKRSRHALNGPIEEIVNLVGPITNRRPIGVVVDIHGRNDDRRAFTNSACRTLQSTLV</sequence>
<evidence type="ECO:0000313" key="4">
    <source>
        <dbReference type="Proteomes" id="UP000678499"/>
    </source>
</evidence>
<name>A0A7R9GEL6_9CRUS</name>